<name>A0ABT7JK23_9DEIO</name>
<proteinExistence type="predicted"/>
<evidence type="ECO:0000313" key="2">
    <source>
        <dbReference type="EMBL" id="MDL2344942.1"/>
    </source>
</evidence>
<gene>
    <name evidence="2" type="ORF">QOL99_12395</name>
</gene>
<evidence type="ECO:0000313" key="3">
    <source>
        <dbReference type="Proteomes" id="UP001302059"/>
    </source>
</evidence>
<sequence length="93" mass="9762">AAEGKRTRDSLPVVRRSLLPPRHDLVVAMPDRPNQIGAVTQALGAAGVNIKDIEVLAVREEGGALRLGLESAGDVARAAELLRAAGYEVRGRG</sequence>
<evidence type="ECO:0000259" key="1">
    <source>
        <dbReference type="PROSITE" id="PS51671"/>
    </source>
</evidence>
<reference evidence="2 3" key="1">
    <citation type="submission" date="2023-05" db="EMBL/GenBank/DDBJ databases">
        <authorList>
            <person name="Gao F."/>
        </authorList>
    </citation>
    <scope>NUCLEOTIDE SEQUENCE [LARGE SCALE GENOMIC DNA]</scope>
    <source>
        <strain evidence="2 3">MIMF12</strain>
    </source>
</reference>
<feature type="non-terminal residue" evidence="2">
    <location>
        <position position="1"/>
    </location>
</feature>
<feature type="domain" description="ACT" evidence="1">
    <location>
        <begin position="24"/>
        <end position="93"/>
    </location>
</feature>
<protein>
    <submittedName>
        <fullName evidence="2">Prephenate dehydrogenase/arogenate dehydrogenase family protein</fullName>
    </submittedName>
</protein>
<organism evidence="2 3">
    <name type="scientific">Deinococcus rhizophilus</name>
    <dbReference type="NCBI Taxonomy" id="3049544"/>
    <lineage>
        <taxon>Bacteria</taxon>
        <taxon>Thermotogati</taxon>
        <taxon>Deinococcota</taxon>
        <taxon>Deinococci</taxon>
        <taxon>Deinococcales</taxon>
        <taxon>Deinococcaceae</taxon>
        <taxon>Deinococcus</taxon>
    </lineage>
</organism>
<dbReference type="Proteomes" id="UP001302059">
    <property type="component" value="Unassembled WGS sequence"/>
</dbReference>
<dbReference type="InterPro" id="IPR045865">
    <property type="entry name" value="ACT-like_dom_sf"/>
</dbReference>
<dbReference type="PROSITE" id="PS51671">
    <property type="entry name" value="ACT"/>
    <property type="match status" value="1"/>
</dbReference>
<dbReference type="EMBL" id="JASNGB010000128">
    <property type="protein sequence ID" value="MDL2344942.1"/>
    <property type="molecule type" value="Genomic_DNA"/>
</dbReference>
<dbReference type="SUPFAM" id="SSF55021">
    <property type="entry name" value="ACT-like"/>
    <property type="match status" value="1"/>
</dbReference>
<keyword evidence="3" id="KW-1185">Reference proteome</keyword>
<comment type="caution">
    <text evidence="2">The sequence shown here is derived from an EMBL/GenBank/DDBJ whole genome shotgun (WGS) entry which is preliminary data.</text>
</comment>
<accession>A0ABT7JK23</accession>
<dbReference type="InterPro" id="IPR002912">
    <property type="entry name" value="ACT_dom"/>
</dbReference>
<dbReference type="Gene3D" id="3.30.70.260">
    <property type="match status" value="1"/>
</dbReference>